<evidence type="ECO:0000259" key="8">
    <source>
        <dbReference type="Pfam" id="PF01794"/>
    </source>
</evidence>
<keyword evidence="2 7" id="KW-0813">Transport</keyword>
<evidence type="ECO:0000313" key="9">
    <source>
        <dbReference type="EMBL" id="GMM59474.1"/>
    </source>
</evidence>
<evidence type="ECO:0000256" key="2">
    <source>
        <dbReference type="ARBA" id="ARBA00022448"/>
    </source>
</evidence>
<name>A0ABQ6P4Y8_9SPHN</name>
<keyword evidence="4 7" id="KW-1133">Transmembrane helix</keyword>
<comment type="subcellular location">
    <subcellularLocation>
        <location evidence="7">Cell membrane</location>
        <topology evidence="7">Multi-pass membrane protein</topology>
    </subcellularLocation>
    <subcellularLocation>
        <location evidence="1">Membrane</location>
        <topology evidence="1">Multi-pass membrane protein</topology>
    </subcellularLocation>
</comment>
<keyword evidence="7" id="KW-0349">Heme</keyword>
<keyword evidence="6 7" id="KW-0472">Membrane</keyword>
<feature type="transmembrane region" description="Helical" evidence="7">
    <location>
        <begin position="161"/>
        <end position="178"/>
    </location>
</feature>
<keyword evidence="7" id="KW-0285">Flavoprotein</keyword>
<dbReference type="HAMAP" id="MF_01207">
    <property type="entry name" value="MsrQ"/>
    <property type="match status" value="1"/>
</dbReference>
<dbReference type="PANTHER" id="PTHR36964">
    <property type="entry name" value="PROTEIN-METHIONINE-SULFOXIDE REDUCTASE HEME-BINDING SUBUNIT MSRQ"/>
    <property type="match status" value="1"/>
</dbReference>
<comment type="similarity">
    <text evidence="7">Belongs to the MsrQ family.</text>
</comment>
<reference evidence="9 10" key="1">
    <citation type="submission" date="2023-06" db="EMBL/GenBank/DDBJ databases">
        <title>Draft genome sequence of Novosphingobium sp. strain IK01.</title>
        <authorList>
            <person name="Hatamoto M."/>
            <person name="Ikarashi T."/>
            <person name="Yamaguchi T."/>
        </authorList>
    </citation>
    <scope>NUCLEOTIDE SEQUENCE [LARGE SCALE GENOMIC DNA]</scope>
    <source>
        <strain evidence="9 10">IK01</strain>
    </source>
</reference>
<keyword evidence="3 7" id="KW-0812">Transmembrane</keyword>
<comment type="subunit">
    <text evidence="7">Heterodimer of a catalytic subunit (MsrP) and a heme-binding subunit (MsrQ).</text>
</comment>
<comment type="function">
    <text evidence="7">Part of the MsrPQ system that repairs oxidized periplasmic proteins containing methionine sulfoxide residues (Met-O), using respiratory chain electrons. Thus protects these proteins from oxidative-stress damage caused by reactive species of oxygen and chlorine generated by the host defense mechanisms. MsrPQ is essential for the maintenance of envelope integrity under bleach stress, rescuing a wide series of structurally unrelated periplasmic proteins from methionine oxidation. MsrQ provides electrons for reduction to the reductase catalytic subunit MsrP, using the quinone pool of the respiratory chain.</text>
</comment>
<dbReference type="Pfam" id="PF01794">
    <property type="entry name" value="Ferric_reduct"/>
    <property type="match status" value="1"/>
</dbReference>
<feature type="domain" description="Ferric oxidoreductase" evidence="8">
    <location>
        <begin position="58"/>
        <end position="172"/>
    </location>
</feature>
<dbReference type="InterPro" id="IPR013130">
    <property type="entry name" value="Fe3_Rdtase_TM_dom"/>
</dbReference>
<feature type="transmembrane region" description="Helical" evidence="7">
    <location>
        <begin position="91"/>
        <end position="109"/>
    </location>
</feature>
<organism evidence="9 10">
    <name type="scientific">Novosphingobium pituita</name>
    <dbReference type="NCBI Taxonomy" id="3056842"/>
    <lineage>
        <taxon>Bacteria</taxon>
        <taxon>Pseudomonadati</taxon>
        <taxon>Pseudomonadota</taxon>
        <taxon>Alphaproteobacteria</taxon>
        <taxon>Sphingomonadales</taxon>
        <taxon>Sphingomonadaceae</taxon>
        <taxon>Novosphingobium</taxon>
    </lineage>
</organism>
<evidence type="ECO:0000256" key="1">
    <source>
        <dbReference type="ARBA" id="ARBA00004141"/>
    </source>
</evidence>
<proteinExistence type="inferred from homology"/>
<keyword evidence="7" id="KW-0479">Metal-binding</keyword>
<dbReference type="Proteomes" id="UP001187221">
    <property type="component" value="Unassembled WGS sequence"/>
</dbReference>
<comment type="caution">
    <text evidence="9">The sequence shown here is derived from an EMBL/GenBank/DDBJ whole genome shotgun (WGS) entry which is preliminary data.</text>
</comment>
<evidence type="ECO:0000313" key="10">
    <source>
        <dbReference type="Proteomes" id="UP001187221"/>
    </source>
</evidence>
<sequence length="209" mass="23450">MARRLRPGALCILRLTAHAALAAPLALLLWRWAAMVLGTDPRQAGLSAEPVAYTINYLGLWALRWMWAALAVTPLRRLTGRTDLAVLRRPLGLWSFAYATLHFGVYFGLDQLGSFTQVWRDVTEHKFTFFGMAALILLVPLAATSTHGAIRKLGARRWQRLHRLAYPTALLIAVHFILRVKGFQWEPWIYAGIAGALLAMRIRTGPSRP</sequence>
<dbReference type="PANTHER" id="PTHR36964:SF1">
    <property type="entry name" value="PROTEIN-METHIONINE-SULFOXIDE REDUCTASE HEME-BINDING SUBUNIT MSRQ"/>
    <property type="match status" value="1"/>
</dbReference>
<comment type="cofactor">
    <cofactor evidence="7">
        <name>heme b</name>
        <dbReference type="ChEBI" id="CHEBI:60344"/>
    </cofactor>
    <text evidence="7">Binds 1 heme b (iron(II)-protoporphyrin IX) group per subunit.</text>
</comment>
<dbReference type="EMBL" id="BTFW01000001">
    <property type="protein sequence ID" value="GMM59474.1"/>
    <property type="molecule type" value="Genomic_DNA"/>
</dbReference>
<evidence type="ECO:0000256" key="6">
    <source>
        <dbReference type="ARBA" id="ARBA00023136"/>
    </source>
</evidence>
<evidence type="ECO:0000256" key="4">
    <source>
        <dbReference type="ARBA" id="ARBA00022989"/>
    </source>
</evidence>
<protein>
    <recommendedName>
        <fullName evidence="7">Protein-methionine-sulfoxide reductase heme-binding subunit MsrQ</fullName>
    </recommendedName>
    <alternativeName>
        <fullName evidence="7">Flavocytochrome MsrQ</fullName>
    </alternativeName>
</protein>
<keyword evidence="7" id="KW-0249">Electron transport</keyword>
<comment type="cofactor">
    <cofactor evidence="7">
        <name>FMN</name>
        <dbReference type="ChEBI" id="CHEBI:58210"/>
    </cofactor>
    <text evidence="7">Binds 1 FMN per subunit.</text>
</comment>
<evidence type="ECO:0000256" key="3">
    <source>
        <dbReference type="ARBA" id="ARBA00022692"/>
    </source>
</evidence>
<comment type="caution">
    <text evidence="7">Lacks conserved residue(s) required for the propagation of feature annotation.</text>
</comment>
<gene>
    <name evidence="7" type="primary">msrQ</name>
    <name evidence="9" type="ORF">NUTIK01_02510</name>
</gene>
<feature type="transmembrane region" description="Helical" evidence="7">
    <location>
        <begin position="51"/>
        <end position="70"/>
    </location>
</feature>
<keyword evidence="7" id="KW-1003">Cell membrane</keyword>
<keyword evidence="7" id="KW-0288">FMN</keyword>
<evidence type="ECO:0000256" key="7">
    <source>
        <dbReference type="HAMAP-Rule" id="MF_01207"/>
    </source>
</evidence>
<evidence type="ECO:0000256" key="5">
    <source>
        <dbReference type="ARBA" id="ARBA00023004"/>
    </source>
</evidence>
<keyword evidence="5 7" id="KW-0408">Iron</keyword>
<keyword evidence="10" id="KW-1185">Reference proteome</keyword>
<dbReference type="RefSeq" id="WP_317973329.1">
    <property type="nucleotide sequence ID" value="NZ_BTFW01000001.1"/>
</dbReference>
<dbReference type="InterPro" id="IPR022837">
    <property type="entry name" value="MsrQ-like"/>
</dbReference>
<accession>A0ABQ6P4Y8</accession>
<feature type="transmembrane region" description="Helical" evidence="7">
    <location>
        <begin position="184"/>
        <end position="202"/>
    </location>
</feature>
<feature type="transmembrane region" description="Helical" evidence="7">
    <location>
        <begin position="129"/>
        <end position="149"/>
    </location>
</feature>